<keyword evidence="2" id="KW-1185">Reference proteome</keyword>
<accession>A0A5P8VWA8</accession>
<evidence type="ECO:0000313" key="2">
    <source>
        <dbReference type="Proteomes" id="UP000326678"/>
    </source>
</evidence>
<proteinExistence type="predicted"/>
<organism evidence="1 2">
    <name type="scientific">Nostoc sphaeroides CCNUC1</name>
    <dbReference type="NCBI Taxonomy" id="2653204"/>
    <lineage>
        <taxon>Bacteria</taxon>
        <taxon>Bacillati</taxon>
        <taxon>Cyanobacteriota</taxon>
        <taxon>Cyanophyceae</taxon>
        <taxon>Nostocales</taxon>
        <taxon>Nostocaceae</taxon>
        <taxon>Nostoc</taxon>
    </lineage>
</organism>
<dbReference type="EMBL" id="CP045226">
    <property type="protein sequence ID" value="QFS44637.1"/>
    <property type="molecule type" value="Genomic_DNA"/>
</dbReference>
<protein>
    <submittedName>
        <fullName evidence="1">Uncharacterized protein</fullName>
    </submittedName>
</protein>
<sequence length="125" mass="14430">MRESVIYQEILAEGEQRGEQRGLLDEFFHLSQCLMALVPQGGSQKEPVRWAALPTAKQLAFKSHPSLRDATRTAALRVKKSRIQKNYIPSFLRHLKQYVYLRHAVVGEKIVSEEPKRVELVRLPH</sequence>
<evidence type="ECO:0000313" key="1">
    <source>
        <dbReference type="EMBL" id="QFS44637.1"/>
    </source>
</evidence>
<reference evidence="1 2" key="1">
    <citation type="submission" date="2019-10" db="EMBL/GenBank/DDBJ databases">
        <title>Genomic and transcriptomic insights into the perfect genentic adaptation of a filamentous nitrogen-fixing cyanobacterium to rice fields.</title>
        <authorList>
            <person name="Chen Z."/>
        </authorList>
    </citation>
    <scope>NUCLEOTIDE SEQUENCE [LARGE SCALE GENOMIC DNA]</scope>
    <source>
        <strain evidence="1">CCNUC1</strain>
    </source>
</reference>
<dbReference type="KEGG" id="nsh:GXM_02112"/>
<dbReference type="AlphaFoldDB" id="A0A5P8VWA8"/>
<dbReference type="Proteomes" id="UP000326678">
    <property type="component" value="Chromosome Gxm1"/>
</dbReference>
<name>A0A5P8VWA8_9NOSO</name>
<gene>
    <name evidence="1" type="ORF">GXM_02112</name>
</gene>